<dbReference type="GO" id="GO:0016020">
    <property type="term" value="C:membrane"/>
    <property type="evidence" value="ECO:0007669"/>
    <property type="project" value="UniProtKB-SubCell"/>
</dbReference>
<dbReference type="GO" id="GO:0016757">
    <property type="term" value="F:glycosyltransferase activity"/>
    <property type="evidence" value="ECO:0007669"/>
    <property type="project" value="TreeGrafter"/>
</dbReference>
<evidence type="ECO:0000256" key="3">
    <source>
        <dbReference type="ARBA" id="ARBA00022989"/>
    </source>
</evidence>
<evidence type="ECO:0000256" key="2">
    <source>
        <dbReference type="ARBA" id="ARBA00022692"/>
    </source>
</evidence>
<dbReference type="EMBL" id="CP003984">
    <property type="protein sequence ID" value="AII87403.1"/>
    <property type="molecule type" value="Genomic_DNA"/>
</dbReference>
<dbReference type="GO" id="GO:0005737">
    <property type="term" value="C:cytoplasm"/>
    <property type="evidence" value="ECO:0007669"/>
    <property type="project" value="TreeGrafter"/>
</dbReference>
<accession>A0AAN0RJJ6</accession>
<evidence type="ECO:0008006" key="6">
    <source>
        <dbReference type="Google" id="ProtNLM"/>
    </source>
</evidence>
<keyword evidence="3" id="KW-0472">Membrane</keyword>
<dbReference type="AlphaFoldDB" id="A0AAN0RJJ6"/>
<proteinExistence type="predicted"/>
<reference evidence="4 5" key="1">
    <citation type="journal article" date="2014" name="ISME J.">
        <title>Adaptation of an abundant Roseobacter RCA organism to pelagic systems revealed by genomic and transcriptomic analyses.</title>
        <authorList>
            <person name="Voget S."/>
            <person name="Wemheuer B."/>
            <person name="Brinkhoff T."/>
            <person name="Vollmers J."/>
            <person name="Dietrich S."/>
            <person name="Giebel H.A."/>
            <person name="Beardsley C."/>
            <person name="Sardemann C."/>
            <person name="Bakenhus I."/>
            <person name="Billerbeck S."/>
            <person name="Daniel R."/>
            <person name="Simon M."/>
        </authorList>
    </citation>
    <scope>NUCLEOTIDE SEQUENCE [LARGE SCALE GENOMIC DNA]</scope>
    <source>
        <strain evidence="4 5">RCA23</strain>
    </source>
</reference>
<name>A0AAN0RJJ6_9RHOB</name>
<sequence>MVLESYFMRILAVTTLRNEAPYIVEWVAHMRAIGVTDLLVYTNDCDDGTDALLAVLAKQGVLHHIVQQVPKGTSPQWQALKAAWKHPLRKSCDWAVACDVDEFINVHLGEGSLHDLIAAVPDQTDAIAMPWRLFGNAGIDRFEDRPITEQFQQAIPADAMFPIAATFFKTVFKPAGPFNGFGVHRPKQKDAAKHPRPYWIAYDMEQNATLLGQMPQRMSLIGMARGVRSVECNHYSLRSAQSFLMKHARGLPNRSSKPIDLAYWVQRNFNTEHNPSIDRSRRARIAEMQRLLALKDVAQAHQAGVEHHQNRIAHILGQPEGYELYCDILMAAEGRILPDHKAREMFQLYQKLKHRE</sequence>
<dbReference type="SUPFAM" id="SSF53448">
    <property type="entry name" value="Nucleotide-diphospho-sugar transferases"/>
    <property type="match status" value="1"/>
</dbReference>
<dbReference type="PANTHER" id="PTHR21461:SF69">
    <property type="entry name" value="GLYCOSYLTRANSFERASE FAMILY 92 PROTEIN"/>
    <property type="match status" value="1"/>
</dbReference>
<evidence type="ECO:0000313" key="4">
    <source>
        <dbReference type="EMBL" id="AII87403.1"/>
    </source>
</evidence>
<organism evidence="4 5">
    <name type="scientific">Planktomarina temperata RCA23</name>
    <dbReference type="NCBI Taxonomy" id="666509"/>
    <lineage>
        <taxon>Bacteria</taxon>
        <taxon>Pseudomonadati</taxon>
        <taxon>Pseudomonadota</taxon>
        <taxon>Alphaproteobacteria</taxon>
        <taxon>Rhodobacterales</taxon>
        <taxon>Paracoccaceae</taxon>
        <taxon>Planktomarina</taxon>
    </lineage>
</organism>
<evidence type="ECO:0000256" key="1">
    <source>
        <dbReference type="ARBA" id="ARBA00004167"/>
    </source>
</evidence>
<dbReference type="Pfam" id="PF13704">
    <property type="entry name" value="Glyco_tranf_2_4"/>
    <property type="match status" value="1"/>
</dbReference>
<keyword evidence="5" id="KW-1185">Reference proteome</keyword>
<comment type="subcellular location">
    <subcellularLocation>
        <location evidence="1">Membrane</location>
        <topology evidence="1">Single-pass membrane protein</topology>
    </subcellularLocation>
</comment>
<keyword evidence="3" id="KW-1133">Transmembrane helix</keyword>
<protein>
    <recommendedName>
        <fullName evidence="6">Glycosyltransferase family 2 protein</fullName>
    </recommendedName>
</protein>
<dbReference type="InterPro" id="IPR029044">
    <property type="entry name" value="Nucleotide-diphossugar_trans"/>
</dbReference>
<gene>
    <name evidence="4" type="ORF">RCA23_c18720</name>
</gene>
<keyword evidence="2" id="KW-0812">Transmembrane</keyword>
<dbReference type="KEGG" id="ptp:RCA23_c18720"/>
<evidence type="ECO:0000313" key="5">
    <source>
        <dbReference type="Proteomes" id="UP000028680"/>
    </source>
</evidence>
<dbReference type="Proteomes" id="UP000028680">
    <property type="component" value="Chromosome"/>
</dbReference>
<dbReference type="PANTHER" id="PTHR21461">
    <property type="entry name" value="GLYCOSYLTRANSFERASE FAMILY 92 PROTEIN"/>
    <property type="match status" value="1"/>
</dbReference>